<dbReference type="InterPro" id="IPR021109">
    <property type="entry name" value="Peptidase_aspartic_dom_sf"/>
</dbReference>
<dbReference type="PANTHER" id="PTHR15503:SF22">
    <property type="entry name" value="TRANSPOSON TY3-I GAG POLYPROTEIN"/>
    <property type="match status" value="1"/>
</dbReference>
<dbReference type="InterPro" id="IPR032567">
    <property type="entry name" value="RTL1-rel"/>
</dbReference>
<evidence type="ECO:0000313" key="1">
    <source>
        <dbReference type="EMBL" id="KAE8685880.1"/>
    </source>
</evidence>
<protein>
    <submittedName>
        <fullName evidence="1">Uncharacterized protein</fullName>
    </submittedName>
</protein>
<proteinExistence type="predicted"/>
<dbReference type="CDD" id="cd00303">
    <property type="entry name" value="retropepsin_like"/>
    <property type="match status" value="1"/>
</dbReference>
<sequence>MTHNDPPLIIPTDPEWSSGADAIRTWWLNQQLQTKEESKLPLQVTVIDDREKYSFQPGQLKLEIAAMYFTGKVEVWFDRYIMKKNQVTCTHSFVTNMWGKEGLELEETNPLVITVVNDDKLYSTSKSKQLSWEMKDFTFVHDFRVLPLGGSDMVIGVDWMKKCIPVLMDFNRITVSFKMGDQEIVLKGGLNNVAMKIISGNKMQKLITRNLDLLGEMYMLNAEVGDNVIPHTIQAVIADCKDVFEEPTGMPPIRKHDHSITLKSGTETVNVRPYKMPYHQKQRLRNKWLRCQLPQLFKLAKAPFASPCLLVKKKDGSWRT</sequence>
<dbReference type="InterPro" id="IPR043502">
    <property type="entry name" value="DNA/RNA_pol_sf"/>
</dbReference>
<comment type="caution">
    <text evidence="1">The sequence shown here is derived from an EMBL/GenBank/DDBJ whole genome shotgun (WGS) entry which is preliminary data.</text>
</comment>
<name>A0A6A2Z3A9_HIBSY</name>
<dbReference type="SUPFAM" id="SSF56672">
    <property type="entry name" value="DNA/RNA polymerases"/>
    <property type="match status" value="1"/>
</dbReference>
<dbReference type="Pfam" id="PF08284">
    <property type="entry name" value="RVP_2"/>
    <property type="match status" value="1"/>
</dbReference>
<reference evidence="1" key="1">
    <citation type="submission" date="2019-09" db="EMBL/GenBank/DDBJ databases">
        <title>Draft genome information of white flower Hibiscus syriacus.</title>
        <authorList>
            <person name="Kim Y.-M."/>
        </authorList>
    </citation>
    <scope>NUCLEOTIDE SEQUENCE [LARGE SCALE GENOMIC DNA]</scope>
    <source>
        <strain evidence="1">YM2019G1</strain>
    </source>
</reference>
<keyword evidence="2" id="KW-1185">Reference proteome</keyword>
<dbReference type="PANTHER" id="PTHR15503">
    <property type="entry name" value="LDOC1 RELATED"/>
    <property type="match status" value="1"/>
</dbReference>
<gene>
    <name evidence="1" type="ORF">F3Y22_tig00111088pilonHSYRG00075</name>
</gene>
<dbReference type="Gene3D" id="3.10.10.10">
    <property type="entry name" value="HIV Type 1 Reverse Transcriptase, subunit A, domain 1"/>
    <property type="match status" value="1"/>
</dbReference>
<accession>A0A6A2Z3A9</accession>
<dbReference type="Proteomes" id="UP000436088">
    <property type="component" value="Unassembled WGS sequence"/>
</dbReference>
<organism evidence="1 2">
    <name type="scientific">Hibiscus syriacus</name>
    <name type="common">Rose of Sharon</name>
    <dbReference type="NCBI Taxonomy" id="106335"/>
    <lineage>
        <taxon>Eukaryota</taxon>
        <taxon>Viridiplantae</taxon>
        <taxon>Streptophyta</taxon>
        <taxon>Embryophyta</taxon>
        <taxon>Tracheophyta</taxon>
        <taxon>Spermatophyta</taxon>
        <taxon>Magnoliopsida</taxon>
        <taxon>eudicotyledons</taxon>
        <taxon>Gunneridae</taxon>
        <taxon>Pentapetalae</taxon>
        <taxon>rosids</taxon>
        <taxon>malvids</taxon>
        <taxon>Malvales</taxon>
        <taxon>Malvaceae</taxon>
        <taxon>Malvoideae</taxon>
        <taxon>Hibiscus</taxon>
    </lineage>
</organism>
<dbReference type="EMBL" id="VEPZ02001227">
    <property type="protein sequence ID" value="KAE8685880.1"/>
    <property type="molecule type" value="Genomic_DNA"/>
</dbReference>
<dbReference type="AlphaFoldDB" id="A0A6A2Z3A9"/>
<dbReference type="Gene3D" id="2.40.70.10">
    <property type="entry name" value="Acid Proteases"/>
    <property type="match status" value="1"/>
</dbReference>
<evidence type="ECO:0000313" key="2">
    <source>
        <dbReference type="Proteomes" id="UP000436088"/>
    </source>
</evidence>